<dbReference type="EMBL" id="KZ288200">
    <property type="protein sequence ID" value="PBC33611.1"/>
    <property type="molecule type" value="Genomic_DNA"/>
</dbReference>
<dbReference type="GO" id="GO:0008270">
    <property type="term" value="F:zinc ion binding"/>
    <property type="evidence" value="ECO:0007669"/>
    <property type="project" value="UniProtKB-KW"/>
</dbReference>
<dbReference type="Pfam" id="PF00076">
    <property type="entry name" value="RRM_1"/>
    <property type="match status" value="1"/>
</dbReference>
<dbReference type="SUPFAM" id="SSF63748">
    <property type="entry name" value="Tudor/PWWP/MBT"/>
    <property type="match status" value="3"/>
</dbReference>
<evidence type="ECO:0000256" key="5">
    <source>
        <dbReference type="PROSITE-ProRule" id="PRU00134"/>
    </source>
</evidence>
<keyword evidence="11" id="KW-1185">Reference proteome</keyword>
<feature type="domain" description="Tudor" evidence="8">
    <location>
        <begin position="1050"/>
        <end position="1108"/>
    </location>
</feature>
<evidence type="ECO:0000313" key="11">
    <source>
        <dbReference type="Proteomes" id="UP000242457"/>
    </source>
</evidence>
<dbReference type="AlphaFoldDB" id="A0A2A3ERE2"/>
<feature type="domain" description="RRM" evidence="7">
    <location>
        <begin position="3"/>
        <end position="73"/>
    </location>
</feature>
<dbReference type="CDD" id="cd23024">
    <property type="entry name" value="zf-HIT_ZNHIT2-3"/>
    <property type="match status" value="1"/>
</dbReference>
<keyword evidence="2 5" id="KW-0863">Zinc-finger</keyword>
<dbReference type="Pfam" id="PF01753">
    <property type="entry name" value="zf-MYND"/>
    <property type="match status" value="1"/>
</dbReference>
<dbReference type="Gene3D" id="2.30.30.140">
    <property type="match status" value="3"/>
</dbReference>
<dbReference type="Pfam" id="PF00567">
    <property type="entry name" value="TUDOR"/>
    <property type="match status" value="3"/>
</dbReference>
<dbReference type="STRING" id="94128.A0A2A3ERE2"/>
<dbReference type="SUPFAM" id="SSF144232">
    <property type="entry name" value="HIT/MYND zinc finger-like"/>
    <property type="match status" value="1"/>
</dbReference>
<accession>A0A2A3ERE2</accession>
<dbReference type="PANTHER" id="PTHR22948:SF76">
    <property type="entry name" value="FI20010P1-RELATED"/>
    <property type="match status" value="1"/>
</dbReference>
<evidence type="ECO:0000259" key="8">
    <source>
        <dbReference type="PROSITE" id="PS50304"/>
    </source>
</evidence>
<evidence type="ECO:0000256" key="4">
    <source>
        <dbReference type="ARBA" id="ARBA00022884"/>
    </source>
</evidence>
<dbReference type="PROSITE" id="PS50865">
    <property type="entry name" value="ZF_MYND_2"/>
    <property type="match status" value="1"/>
</dbReference>
<feature type="domain" description="Tudor" evidence="8">
    <location>
        <begin position="849"/>
        <end position="906"/>
    </location>
</feature>
<dbReference type="Gene3D" id="6.10.140.2220">
    <property type="match status" value="1"/>
</dbReference>
<dbReference type="OrthoDB" id="10023235at2759"/>
<dbReference type="InterPro" id="IPR002999">
    <property type="entry name" value="Tudor"/>
</dbReference>
<dbReference type="SUPFAM" id="SSF54928">
    <property type="entry name" value="RNA-binding domain, RBD"/>
    <property type="match status" value="1"/>
</dbReference>
<keyword evidence="1" id="KW-0479">Metal-binding</keyword>
<evidence type="ECO:0000256" key="6">
    <source>
        <dbReference type="PROSITE-ProRule" id="PRU00176"/>
    </source>
</evidence>
<dbReference type="InterPro" id="IPR035979">
    <property type="entry name" value="RBD_domain_sf"/>
</dbReference>
<evidence type="ECO:0000256" key="2">
    <source>
        <dbReference type="ARBA" id="ARBA00022771"/>
    </source>
</evidence>
<protein>
    <submittedName>
        <fullName evidence="10">Tudor domain-containing protein</fullName>
    </submittedName>
</protein>
<dbReference type="PROSITE" id="PS50102">
    <property type="entry name" value="RRM"/>
    <property type="match status" value="1"/>
</dbReference>
<dbReference type="PANTHER" id="PTHR22948">
    <property type="entry name" value="TUDOR DOMAIN CONTAINING PROTEIN"/>
    <property type="match status" value="1"/>
</dbReference>
<dbReference type="Proteomes" id="UP000242457">
    <property type="component" value="Unassembled WGS sequence"/>
</dbReference>
<feature type="domain" description="MYND-type" evidence="9">
    <location>
        <begin position="232"/>
        <end position="267"/>
    </location>
</feature>
<dbReference type="PROSITE" id="PS50304">
    <property type="entry name" value="TUDOR"/>
    <property type="match status" value="3"/>
</dbReference>
<evidence type="ECO:0000256" key="3">
    <source>
        <dbReference type="ARBA" id="ARBA00022833"/>
    </source>
</evidence>
<dbReference type="GO" id="GO:0003723">
    <property type="term" value="F:RNA binding"/>
    <property type="evidence" value="ECO:0007669"/>
    <property type="project" value="UniProtKB-UniRule"/>
</dbReference>
<keyword evidence="4 6" id="KW-0694">RNA-binding</keyword>
<evidence type="ECO:0000256" key="1">
    <source>
        <dbReference type="ARBA" id="ARBA00022723"/>
    </source>
</evidence>
<evidence type="ECO:0000259" key="7">
    <source>
        <dbReference type="PROSITE" id="PS50102"/>
    </source>
</evidence>
<sequence length="1180" mass="135709">MNKYLYILFMYKNIEIHGLLQIFNHYGQIKEYFYRPNTNWAYISYNTYREAENAIKDLHNIPPLHLKVSFAKEKDFNGIQSVKISTIKNVEEENKNVSAIPITLVDKELIQTRGRGKPLDIFKKIQPNPGLPKYTYTSDNDLLYPYPCEPYTYNPYENAEPYTNTNTLWTRGQLTITPDGKRHVSLGRGYTLYEIPEPNPEIHNHINKVYEKRNSGLYEYGKDMLQNAIGTCKICLKKTKYTCEKCHTFYCSRNCQVADWSQHKIECQVIPALVTSMHSMSTFQSNNEEQISTRNISNIQIPLRRPKKLINTITNSNEISHAISENKDMDNISGTINNNNENNNDSKYLVTKTINQQKTYKKNEISIEGNNSFLCKQSINEIFNNNIKSIEEIDSQENVRKWQKFNENDVTMMENEISFYNNTFLSKTKFTNVTIIMKEACEYWVQKVEDQNSISQLMTELQREAQNAQKIEPVIGNICAIEYEGVWHRAVVTCLNPVKVHYIDYGNEEIAQTNDFRKIDKYRNIPKFCTKIRLSQKAYEKYKNLKFEDVISVKMISIDSNKIINVEVQNENDISSLEIIEKMDISSNVKNDKNVISSKIITDDKLSSSLNKVKSIVSAVSIGENGILEIHAEIKNDTYSITLLPNNAIPDYEKLLTELPIMCAKAECSNHKPNVGDLICGQRFDGDWLRGYILSLIPPLKMVIIDEARIMPINKTVTCDKTFLNIYAFGAICEIIDTKHKFKEGDHYEFKVIAQNINNEQHEIEIEISNISKNQDKLKAIVKPWIPMPEQKGLQYAELKSGSEVCLTSYRSHNVLYARSLDTAELEHYNYVMQNIAKCAQTSPFFKKPPVVGEMVIAKFADENYYRAIVTKIQDNEIVISYIDFGNTEVTNIKKLKILSDNLKQLRSCTTKIVLKDVPIDIPMTKEVSDYLNYLTGTEVPLLCTFDGVPSKDGVYLKLHNGENVNKVISELLVPTLKKIEEDKTCYMAGDLSTIDLGNIGDIVEALVLYPIDDSYKYAMCPLDYDLMTHVFDIMPKKMTEYCEANDYYIPRDTELCLAFYDGGWYRAICISRSYTPTTSAVFFVDFGNTEFIDHKDIRLMPKDFMSPHALANICNIINVAAINDNGQYSTEIEERIKELVVPDNCIKIKIVDHDLESGIYNVELPFIRDKLIEESLISA</sequence>
<name>A0A2A3ERE2_APICC</name>
<dbReference type="InterPro" id="IPR050621">
    <property type="entry name" value="Tudor_domain_containing"/>
</dbReference>
<gene>
    <name evidence="10" type="ORF">APICC_00763</name>
</gene>
<evidence type="ECO:0000259" key="9">
    <source>
        <dbReference type="PROSITE" id="PS50865"/>
    </source>
</evidence>
<keyword evidence="3" id="KW-0862">Zinc</keyword>
<dbReference type="InterPro" id="IPR002893">
    <property type="entry name" value="Znf_MYND"/>
</dbReference>
<reference evidence="10 11" key="1">
    <citation type="submission" date="2014-07" db="EMBL/GenBank/DDBJ databases">
        <title>Genomic and transcriptomic analysis on Apis cerana provide comprehensive insights into honey bee biology.</title>
        <authorList>
            <person name="Diao Q."/>
            <person name="Sun L."/>
            <person name="Zheng H."/>
            <person name="Zheng H."/>
            <person name="Xu S."/>
            <person name="Wang S."/>
            <person name="Zeng Z."/>
            <person name="Hu F."/>
            <person name="Su S."/>
            <person name="Wu J."/>
        </authorList>
    </citation>
    <scope>NUCLEOTIDE SEQUENCE [LARGE SCALE GENOMIC DNA]</scope>
    <source>
        <tissue evidence="10">Pupae without intestine</tissue>
    </source>
</reference>
<dbReference type="InterPro" id="IPR012677">
    <property type="entry name" value="Nucleotide-bd_a/b_plait_sf"/>
</dbReference>
<dbReference type="Gene3D" id="3.30.70.330">
    <property type="match status" value="1"/>
</dbReference>
<feature type="domain" description="Tudor" evidence="8">
    <location>
        <begin position="472"/>
        <end position="526"/>
    </location>
</feature>
<dbReference type="InterPro" id="IPR000504">
    <property type="entry name" value="RRM_dom"/>
</dbReference>
<dbReference type="SMART" id="SM00333">
    <property type="entry name" value="TUDOR"/>
    <property type="match status" value="3"/>
</dbReference>
<evidence type="ECO:0000313" key="10">
    <source>
        <dbReference type="EMBL" id="PBC33611.1"/>
    </source>
</evidence>
<proteinExistence type="predicted"/>
<organism evidence="10 11">
    <name type="scientific">Apis cerana cerana</name>
    <name type="common">Oriental honeybee</name>
    <dbReference type="NCBI Taxonomy" id="94128"/>
    <lineage>
        <taxon>Eukaryota</taxon>
        <taxon>Metazoa</taxon>
        <taxon>Ecdysozoa</taxon>
        <taxon>Arthropoda</taxon>
        <taxon>Hexapoda</taxon>
        <taxon>Insecta</taxon>
        <taxon>Pterygota</taxon>
        <taxon>Neoptera</taxon>
        <taxon>Endopterygota</taxon>
        <taxon>Hymenoptera</taxon>
        <taxon>Apocrita</taxon>
        <taxon>Aculeata</taxon>
        <taxon>Apoidea</taxon>
        <taxon>Anthophila</taxon>
        <taxon>Apidae</taxon>
        <taxon>Apis</taxon>
    </lineage>
</organism>